<dbReference type="Pfam" id="PF01047">
    <property type="entry name" value="MarR"/>
    <property type="match status" value="1"/>
</dbReference>
<dbReference type="KEGG" id="fra:Francci3_3651"/>
<dbReference type="InterPro" id="IPR039422">
    <property type="entry name" value="MarR/SlyA-like"/>
</dbReference>
<name>Q2J6T9_FRACC</name>
<dbReference type="Proteomes" id="UP000001937">
    <property type="component" value="Chromosome"/>
</dbReference>
<organism evidence="2 3">
    <name type="scientific">Frankia casuarinae (strain DSM 45818 / CECT 9043 / HFP020203 / CcI3)</name>
    <dbReference type="NCBI Taxonomy" id="106370"/>
    <lineage>
        <taxon>Bacteria</taxon>
        <taxon>Bacillati</taxon>
        <taxon>Actinomycetota</taxon>
        <taxon>Actinomycetes</taxon>
        <taxon>Frankiales</taxon>
        <taxon>Frankiaceae</taxon>
        <taxon>Frankia</taxon>
    </lineage>
</organism>
<gene>
    <name evidence="2" type="ordered locus">Francci3_3651</name>
</gene>
<evidence type="ECO:0000313" key="2">
    <source>
        <dbReference type="EMBL" id="ABD13003.1"/>
    </source>
</evidence>
<dbReference type="PRINTS" id="PR00598">
    <property type="entry name" value="HTHMARR"/>
</dbReference>
<dbReference type="PANTHER" id="PTHR33164">
    <property type="entry name" value="TRANSCRIPTIONAL REGULATOR, MARR FAMILY"/>
    <property type="match status" value="1"/>
</dbReference>
<dbReference type="PROSITE" id="PS50995">
    <property type="entry name" value="HTH_MARR_2"/>
    <property type="match status" value="1"/>
</dbReference>
<feature type="domain" description="HTH marR-type" evidence="1">
    <location>
        <begin position="69"/>
        <end position="202"/>
    </location>
</feature>
<dbReference type="PANTHER" id="PTHR33164:SF101">
    <property type="entry name" value="TRANSCRIPTIONAL REPRESSOR MPRA"/>
    <property type="match status" value="1"/>
</dbReference>
<accession>Q2J6T9</accession>
<keyword evidence="3" id="KW-1185">Reference proteome</keyword>
<protein>
    <submittedName>
        <fullName evidence="2">Transcriptional regulator, MarR family</fullName>
    </submittedName>
</protein>
<dbReference type="SUPFAM" id="SSF46785">
    <property type="entry name" value="Winged helix' DNA-binding domain"/>
    <property type="match status" value="1"/>
</dbReference>
<dbReference type="AlphaFoldDB" id="Q2J6T9"/>
<dbReference type="GO" id="GO:0003700">
    <property type="term" value="F:DNA-binding transcription factor activity"/>
    <property type="evidence" value="ECO:0007669"/>
    <property type="project" value="InterPro"/>
</dbReference>
<sequence>MNLCQRVRPGVQWTLPAATVPGCQVGREPSHEVQERRQVVATPKPLPTDPIAEAHRHWTAHGWGAAADGMAAVTSLMRAQQIVLARVDEVLRPLDLTFARYELLMLLMFSRSGALPLNKIGSRLQVHPTSVTSAVDRLEARGQVRRTPHPTDRRAILAKITEEGRVTAMAATEKLNDTVFADPGLGDGGVRRLIDLLTDLRRAAGDF</sequence>
<dbReference type="InterPro" id="IPR000835">
    <property type="entry name" value="HTH_MarR-typ"/>
</dbReference>
<evidence type="ECO:0000313" key="3">
    <source>
        <dbReference type="Proteomes" id="UP000001937"/>
    </source>
</evidence>
<dbReference type="SMART" id="SM00347">
    <property type="entry name" value="HTH_MARR"/>
    <property type="match status" value="1"/>
</dbReference>
<reference evidence="2 3" key="1">
    <citation type="journal article" date="2007" name="Genome Res.">
        <title>Genome characteristics of facultatively symbiotic Frankia sp. strains reflect host range and host plant biogeography.</title>
        <authorList>
            <person name="Normand P."/>
            <person name="Lapierre P."/>
            <person name="Tisa L.S."/>
            <person name="Gogarten J.P."/>
            <person name="Alloisio N."/>
            <person name="Bagnarol E."/>
            <person name="Bassi C.A."/>
            <person name="Berry A.M."/>
            <person name="Bickhart D.M."/>
            <person name="Choisne N."/>
            <person name="Couloux A."/>
            <person name="Cournoyer B."/>
            <person name="Cruveiller S."/>
            <person name="Daubin V."/>
            <person name="Demange N."/>
            <person name="Francino M.P."/>
            <person name="Goltsman E."/>
            <person name="Huang Y."/>
            <person name="Kopp O.R."/>
            <person name="Labarre L."/>
            <person name="Lapidus A."/>
            <person name="Lavire C."/>
            <person name="Marechal J."/>
            <person name="Martinez M."/>
            <person name="Mastronunzio J.E."/>
            <person name="Mullin B.C."/>
            <person name="Niemann J."/>
            <person name="Pujic P."/>
            <person name="Rawnsley T."/>
            <person name="Rouy Z."/>
            <person name="Schenowitz C."/>
            <person name="Sellstedt A."/>
            <person name="Tavares F."/>
            <person name="Tomkins J.P."/>
            <person name="Vallenet D."/>
            <person name="Valverde C."/>
            <person name="Wall L.G."/>
            <person name="Wang Y."/>
            <person name="Medigue C."/>
            <person name="Benson D.R."/>
        </authorList>
    </citation>
    <scope>NUCLEOTIDE SEQUENCE [LARGE SCALE GENOMIC DNA]</scope>
    <source>
        <strain evidence="3">DSM 45818 / CECT 9043 / CcI3</strain>
    </source>
</reference>
<dbReference type="InterPro" id="IPR036388">
    <property type="entry name" value="WH-like_DNA-bd_sf"/>
</dbReference>
<dbReference type="HOGENOM" id="CLU_083287_27_0_11"/>
<dbReference type="GO" id="GO:0006950">
    <property type="term" value="P:response to stress"/>
    <property type="evidence" value="ECO:0007669"/>
    <property type="project" value="TreeGrafter"/>
</dbReference>
<dbReference type="eggNOG" id="COG1846">
    <property type="taxonomic scope" value="Bacteria"/>
</dbReference>
<dbReference type="Gene3D" id="1.10.10.10">
    <property type="entry name" value="Winged helix-like DNA-binding domain superfamily/Winged helix DNA-binding domain"/>
    <property type="match status" value="1"/>
</dbReference>
<dbReference type="STRING" id="106370.Francci3_3651"/>
<dbReference type="InterPro" id="IPR036390">
    <property type="entry name" value="WH_DNA-bd_sf"/>
</dbReference>
<evidence type="ECO:0000259" key="1">
    <source>
        <dbReference type="PROSITE" id="PS50995"/>
    </source>
</evidence>
<proteinExistence type="predicted"/>
<dbReference type="EMBL" id="CP000249">
    <property type="protein sequence ID" value="ABD13003.1"/>
    <property type="molecule type" value="Genomic_DNA"/>
</dbReference>
<dbReference type="PhylomeDB" id="Q2J6T9"/>